<dbReference type="AlphaFoldDB" id="A0A940SXK9"/>
<feature type="domain" description="SpaA-like prealbumin fold" evidence="8">
    <location>
        <begin position="490"/>
        <end position="593"/>
    </location>
</feature>
<dbReference type="InterPro" id="IPR032334">
    <property type="entry name" value="GramPos_pilinBB"/>
</dbReference>
<evidence type="ECO:0000313" key="9">
    <source>
        <dbReference type="EMBL" id="MBP1042478.1"/>
    </source>
</evidence>
<evidence type="ECO:0000259" key="8">
    <source>
        <dbReference type="Pfam" id="PF17802"/>
    </source>
</evidence>
<dbReference type="Pfam" id="PF17802">
    <property type="entry name" value="SpaA"/>
    <property type="match status" value="2"/>
</dbReference>
<evidence type="ECO:0000256" key="3">
    <source>
        <dbReference type="ARBA" id="ARBA00022729"/>
    </source>
</evidence>
<name>A0A940SXK9_9ENTE</name>
<evidence type="ECO:0000256" key="5">
    <source>
        <dbReference type="SAM" id="SignalP"/>
    </source>
</evidence>
<evidence type="ECO:0000256" key="1">
    <source>
        <dbReference type="ARBA" id="ARBA00007257"/>
    </source>
</evidence>
<organism evidence="9 10">
    <name type="scientific">Vagococcus allomyrinae</name>
    <dbReference type="NCBI Taxonomy" id="2794353"/>
    <lineage>
        <taxon>Bacteria</taxon>
        <taxon>Bacillati</taxon>
        <taxon>Bacillota</taxon>
        <taxon>Bacilli</taxon>
        <taxon>Lactobacillales</taxon>
        <taxon>Enterococcaceae</taxon>
        <taxon>Vagococcus</taxon>
    </lineage>
</organism>
<comment type="caution">
    <text evidence="9">The sequence shown here is derived from an EMBL/GenBank/DDBJ whole genome shotgun (WGS) entry which is preliminary data.</text>
</comment>
<keyword evidence="4" id="KW-1133">Transmembrane helix</keyword>
<reference evidence="9" key="1">
    <citation type="submission" date="2020-12" db="EMBL/GenBank/DDBJ databases">
        <title>Vagococcus allomyrinae sp. nov. and Enterococcus lavae sp. nov., isolated from the larvae of Allomyrina dichotoma.</title>
        <authorList>
            <person name="Lee S.D."/>
        </authorList>
    </citation>
    <scope>NUCLEOTIDE SEQUENCE</scope>
    <source>
        <strain evidence="9">BWB3-3</strain>
    </source>
</reference>
<dbReference type="InterPro" id="IPR032364">
    <property type="entry name" value="GramPos_pilinD1_N"/>
</dbReference>
<dbReference type="PANTHER" id="PTHR36108:SF13">
    <property type="entry name" value="COLOSSIN-B-RELATED"/>
    <property type="match status" value="1"/>
</dbReference>
<accession>A0A940SXK9</accession>
<feature type="chain" id="PRO_5039632252" evidence="5">
    <location>
        <begin position="28"/>
        <end position="638"/>
    </location>
</feature>
<keyword evidence="4" id="KW-0472">Membrane</keyword>
<protein>
    <submittedName>
        <fullName evidence="9">Isopeptide-forming domain-containing fimbrial protein</fullName>
    </submittedName>
</protein>
<feature type="domain" description="Gram-positive pilin backbone subunit 2 Cna-B-like" evidence="7">
    <location>
        <begin position="337"/>
        <end position="470"/>
    </location>
</feature>
<feature type="transmembrane region" description="Helical" evidence="4">
    <location>
        <begin position="614"/>
        <end position="632"/>
    </location>
</feature>
<keyword evidence="4" id="KW-0812">Transmembrane</keyword>
<dbReference type="InterPro" id="IPR013783">
    <property type="entry name" value="Ig-like_fold"/>
</dbReference>
<dbReference type="Gene3D" id="2.60.40.740">
    <property type="match status" value="1"/>
</dbReference>
<dbReference type="RefSeq" id="WP_209529699.1">
    <property type="nucleotide sequence ID" value="NZ_JAEEGA010000010.1"/>
</dbReference>
<evidence type="ECO:0000256" key="2">
    <source>
        <dbReference type="ARBA" id="ARBA00022525"/>
    </source>
</evidence>
<dbReference type="NCBIfam" id="TIGR04226">
    <property type="entry name" value="RrgB_K2N_iso_D2"/>
    <property type="match status" value="1"/>
</dbReference>
<keyword evidence="10" id="KW-1185">Reference proteome</keyword>
<feature type="signal peptide" evidence="5">
    <location>
        <begin position="1"/>
        <end position="27"/>
    </location>
</feature>
<dbReference type="Proteomes" id="UP000674938">
    <property type="component" value="Unassembled WGS sequence"/>
</dbReference>
<gene>
    <name evidence="9" type="ORF">I6N95_15775</name>
</gene>
<proteinExistence type="inferred from homology"/>
<dbReference type="EMBL" id="JAEEGA010000010">
    <property type="protein sequence ID" value="MBP1042478.1"/>
    <property type="molecule type" value="Genomic_DNA"/>
</dbReference>
<evidence type="ECO:0000313" key="10">
    <source>
        <dbReference type="Proteomes" id="UP000674938"/>
    </source>
</evidence>
<keyword evidence="3 5" id="KW-0732">Signal</keyword>
<dbReference type="Pfam" id="PF16555">
    <property type="entry name" value="GramPos_pilinD1"/>
    <property type="match status" value="1"/>
</dbReference>
<evidence type="ECO:0000256" key="4">
    <source>
        <dbReference type="SAM" id="Phobius"/>
    </source>
</evidence>
<dbReference type="InterPro" id="IPR041033">
    <property type="entry name" value="SpaA_PFL_dom_1"/>
</dbReference>
<dbReference type="PANTHER" id="PTHR36108">
    <property type="entry name" value="COLOSSIN-B-RELATED"/>
    <property type="match status" value="1"/>
</dbReference>
<dbReference type="Gene3D" id="2.60.40.10">
    <property type="entry name" value="Immunoglobulins"/>
    <property type="match status" value="3"/>
</dbReference>
<keyword evidence="2" id="KW-0964">Secreted</keyword>
<dbReference type="InterPro" id="IPR026466">
    <property type="entry name" value="Fim_isopep_form_D2_dom"/>
</dbReference>
<evidence type="ECO:0000259" key="7">
    <source>
        <dbReference type="Pfam" id="PF16569"/>
    </source>
</evidence>
<dbReference type="NCBIfam" id="TIGR01167">
    <property type="entry name" value="LPXTG_anchor"/>
    <property type="match status" value="1"/>
</dbReference>
<feature type="domain" description="SpaA-like prealbumin fold" evidence="8">
    <location>
        <begin position="222"/>
        <end position="278"/>
    </location>
</feature>
<comment type="similarity">
    <text evidence="1">Belongs to the serine-aspartate repeat-containing protein (SDr) family.</text>
</comment>
<dbReference type="SUPFAM" id="SSF49478">
    <property type="entry name" value="Cna protein B-type domain"/>
    <property type="match status" value="1"/>
</dbReference>
<dbReference type="Pfam" id="PF16569">
    <property type="entry name" value="GramPos_pilinBB"/>
    <property type="match status" value="1"/>
</dbReference>
<sequence>MKKQTSTYKKMLITLGMVVLLTPAVLPAGFSADFTKAYAEELVAPSRQTISLQKVMYSDEMPSIINDGAEQTLPSGATPFDPTKYGDVEFTLVDLTEYAKERSANALQSEVDALDQADYQSFITSNKSGGSTATTKAVNATGKLTFDNVAAATSTGSGHTYAIFETKSAKGLVNQIAKPILLVLPMTNISGDGWFETINVYPKNEVKELAFELVKYSEEIGDETKLAGAEFDIYSGKPGTGTKVNNTTLVTDSAGKIYVTGLTVGDYYFVETKAPGENVISGSALNDANNKLTFTITGEGTEEADLKIDFINYLKPTSEKKVTNGTDPGTGKSSFGIGDVVQYENNLRIPTDIVGGEIIKDGKIDTTSPYHIFNYSDMPGTGLTYSGKAEDVKVVASDGTLLTLGTDYLYSAKGSGFNLDFIVTGGKVSDTVANYAGEALTISYEMTINEEAVIDDGIENNYDLSWSNHPNESGEGNKTTGKVAVYTGGAKFVKEDASTKAPLENAKFVILNDSGQYFDGWADANADGIKDAKWSTEQPTSGAGIFTSDDAGKFEIAGLAYGNYSLKEIQAPDGYQLLTNTVDFTIEENGYTTGIMAIENSQRPSMPITGSTQLIITLVAGAVLVTVAGVYYKKRQEA</sequence>
<evidence type="ECO:0000259" key="6">
    <source>
        <dbReference type="Pfam" id="PF16555"/>
    </source>
</evidence>
<feature type="domain" description="Gram-positive pilin subunit D1 N-terminal" evidence="6">
    <location>
        <begin position="48"/>
        <end position="205"/>
    </location>
</feature>